<dbReference type="SUPFAM" id="SSF52266">
    <property type="entry name" value="SGNH hydrolase"/>
    <property type="match status" value="1"/>
</dbReference>
<dbReference type="RefSeq" id="WP_149566666.1">
    <property type="nucleotide sequence ID" value="NZ_CP035807.1"/>
</dbReference>
<dbReference type="Pfam" id="PF00657">
    <property type="entry name" value="Lipase_GDSL"/>
    <property type="match status" value="1"/>
</dbReference>
<organism evidence="1 2">
    <name type="scientific">Thiospirochaeta perfilievii</name>
    <dbReference type="NCBI Taxonomy" id="252967"/>
    <lineage>
        <taxon>Bacteria</taxon>
        <taxon>Pseudomonadati</taxon>
        <taxon>Spirochaetota</taxon>
        <taxon>Spirochaetia</taxon>
        <taxon>Spirochaetales</taxon>
        <taxon>Spirochaetaceae</taxon>
        <taxon>Thiospirochaeta</taxon>
    </lineage>
</organism>
<dbReference type="GO" id="GO:0016788">
    <property type="term" value="F:hydrolase activity, acting on ester bonds"/>
    <property type="evidence" value="ECO:0007669"/>
    <property type="project" value="InterPro"/>
</dbReference>
<proteinExistence type="predicted"/>
<dbReference type="OrthoDB" id="212722at2"/>
<dbReference type="KEGG" id="sper:EW093_01375"/>
<protein>
    <submittedName>
        <fullName evidence="1">SGNH/GDSL hydrolase family protein</fullName>
    </submittedName>
</protein>
<reference evidence="1 2" key="1">
    <citation type="submission" date="2019-02" db="EMBL/GenBank/DDBJ databases">
        <authorList>
            <person name="Fomenkov A."/>
            <person name="Dubinina G."/>
            <person name="Grabovich M."/>
            <person name="Vincze T."/>
            <person name="Roberts R.J."/>
        </authorList>
    </citation>
    <scope>NUCLEOTIDE SEQUENCE [LARGE SCALE GENOMIC DNA]</scope>
    <source>
        <strain evidence="1 2">P</strain>
    </source>
</reference>
<reference evidence="1 2" key="2">
    <citation type="submission" date="2019-09" db="EMBL/GenBank/DDBJ databases">
        <title>Complete Genome Sequence and Methylome Analysis of free living Spirochaetas.</title>
        <authorList>
            <person name="Leshcheva N."/>
            <person name="Mikheeva N."/>
        </authorList>
    </citation>
    <scope>NUCLEOTIDE SEQUENCE [LARGE SCALE GENOMIC DNA]</scope>
    <source>
        <strain evidence="1 2">P</strain>
    </source>
</reference>
<evidence type="ECO:0000313" key="2">
    <source>
        <dbReference type="Proteomes" id="UP000323824"/>
    </source>
</evidence>
<gene>
    <name evidence="1" type="ORF">EW093_01375</name>
</gene>
<dbReference type="AlphaFoldDB" id="A0A5C1Q7P4"/>
<keyword evidence="2" id="KW-1185">Reference proteome</keyword>
<evidence type="ECO:0000313" key="1">
    <source>
        <dbReference type="EMBL" id="QEN03407.1"/>
    </source>
</evidence>
<keyword evidence="1" id="KW-0378">Hydrolase</keyword>
<dbReference type="InterPro" id="IPR001087">
    <property type="entry name" value="GDSL"/>
</dbReference>
<dbReference type="Proteomes" id="UP000323824">
    <property type="component" value="Chromosome"/>
</dbReference>
<name>A0A5C1Q7P4_9SPIO</name>
<dbReference type="EMBL" id="CP035807">
    <property type="protein sequence ID" value="QEN03407.1"/>
    <property type="molecule type" value="Genomic_DNA"/>
</dbReference>
<accession>A0A5C1Q7P4</accession>
<sequence>MKEVILLGDSIFDNGRYVIEDWSVKDLLAKYLNEEDVVNLIAKDGAKSKDLENQIDFNSLLDPYRDDIEDGLRGIPTNSTKETTSEYSEHVFISIGGNDALQLREIIKCNNPEDDSDVLIVEDIFKTTEEKDFSTVSPIEPSEYGGHKIAQAIAGIISKDKYVKELKLYTGNFK</sequence>